<dbReference type="KEGG" id="acr:Acry_2028"/>
<protein>
    <submittedName>
        <fullName evidence="2">Membrane protein-like protein</fullName>
    </submittedName>
</protein>
<evidence type="ECO:0000313" key="2">
    <source>
        <dbReference type="EMBL" id="ABQ31228.1"/>
    </source>
</evidence>
<keyword evidence="1" id="KW-0472">Membrane</keyword>
<dbReference type="EMBL" id="CP000697">
    <property type="protein sequence ID" value="ABQ31228.1"/>
    <property type="molecule type" value="Genomic_DNA"/>
</dbReference>
<dbReference type="HOGENOM" id="CLU_140354_1_0_5"/>
<keyword evidence="1" id="KW-0812">Transmembrane</keyword>
<proteinExistence type="predicted"/>
<dbReference type="InterPro" id="IPR018687">
    <property type="entry name" value="DUF2177_membr"/>
</dbReference>
<accession>A5G046</accession>
<keyword evidence="1" id="KW-1133">Transmembrane helix</keyword>
<dbReference type="RefSeq" id="WP_012039762.1">
    <property type="nucleotide sequence ID" value="NC_009484.1"/>
</dbReference>
<dbReference type="Pfam" id="PF09945">
    <property type="entry name" value="DUF2177"/>
    <property type="match status" value="1"/>
</dbReference>
<evidence type="ECO:0000256" key="1">
    <source>
        <dbReference type="SAM" id="Phobius"/>
    </source>
</evidence>
<sequence>MRAIIVFYTACLLAYLLLDAVWLGLTANAIYRASLGGIMIPGFRPAPALAVYLLQVLGLTMFVRPRAVAAGRAAAFGYGFCFGVFTYGLYDLTNLATLKYWTLGLSLTDIVWGGVVSGLASLCGWLAARRFVRQRIFK</sequence>
<keyword evidence="3" id="KW-1185">Reference proteome</keyword>
<feature type="transmembrane region" description="Helical" evidence="1">
    <location>
        <begin position="110"/>
        <end position="128"/>
    </location>
</feature>
<organism evidence="2 3">
    <name type="scientific">Acidiphilium cryptum (strain JF-5)</name>
    <dbReference type="NCBI Taxonomy" id="349163"/>
    <lineage>
        <taxon>Bacteria</taxon>
        <taxon>Pseudomonadati</taxon>
        <taxon>Pseudomonadota</taxon>
        <taxon>Alphaproteobacteria</taxon>
        <taxon>Acetobacterales</taxon>
        <taxon>Acidocellaceae</taxon>
        <taxon>Acidiphilium</taxon>
    </lineage>
</organism>
<dbReference type="eggNOG" id="COG4852">
    <property type="taxonomic scope" value="Bacteria"/>
</dbReference>
<name>A5G046_ACICJ</name>
<feature type="transmembrane region" description="Helical" evidence="1">
    <location>
        <begin position="42"/>
        <end position="63"/>
    </location>
</feature>
<reference evidence="2 3" key="1">
    <citation type="submission" date="2007-05" db="EMBL/GenBank/DDBJ databases">
        <title>Complete sequence of chromosome of Acidiphilium cryptum JF-5.</title>
        <authorList>
            <consortium name="US DOE Joint Genome Institute"/>
            <person name="Copeland A."/>
            <person name="Lucas S."/>
            <person name="Lapidus A."/>
            <person name="Barry K."/>
            <person name="Detter J.C."/>
            <person name="Glavina del Rio T."/>
            <person name="Hammon N."/>
            <person name="Israni S."/>
            <person name="Dalin E."/>
            <person name="Tice H."/>
            <person name="Pitluck S."/>
            <person name="Sims D."/>
            <person name="Brettin T."/>
            <person name="Bruce D."/>
            <person name="Han C."/>
            <person name="Schmutz J."/>
            <person name="Larimer F."/>
            <person name="Land M."/>
            <person name="Hauser L."/>
            <person name="Kyrpides N."/>
            <person name="Kim E."/>
            <person name="Magnuson T."/>
            <person name="Richardson P."/>
        </authorList>
    </citation>
    <scope>NUCLEOTIDE SEQUENCE [LARGE SCALE GENOMIC DNA]</scope>
    <source>
        <strain evidence="2 3">JF-5</strain>
    </source>
</reference>
<dbReference type="Proteomes" id="UP000000245">
    <property type="component" value="Chromosome"/>
</dbReference>
<dbReference type="AlphaFoldDB" id="A5G046"/>
<dbReference type="STRING" id="349163.Acry_2028"/>
<feature type="transmembrane region" description="Helical" evidence="1">
    <location>
        <begin position="70"/>
        <end position="90"/>
    </location>
</feature>
<gene>
    <name evidence="2" type="ordered locus">Acry_2028</name>
</gene>
<evidence type="ECO:0000313" key="3">
    <source>
        <dbReference type="Proteomes" id="UP000000245"/>
    </source>
</evidence>